<accession>A0A1I3C5R2</accession>
<dbReference type="EMBL" id="FOOI01000029">
    <property type="protein sequence ID" value="SFH69489.1"/>
    <property type="molecule type" value="Genomic_DNA"/>
</dbReference>
<evidence type="ECO:0000313" key="1">
    <source>
        <dbReference type="EMBL" id="NYH85408.1"/>
    </source>
</evidence>
<reference evidence="2 3" key="1">
    <citation type="submission" date="2016-10" db="EMBL/GenBank/DDBJ databases">
        <authorList>
            <person name="de Groot N.N."/>
        </authorList>
    </citation>
    <scope>NUCLEOTIDE SEQUENCE [LARGE SCALE GENOMIC DNA]</scope>
    <source>
        <strain evidence="2 3">CPCC 202808</strain>
    </source>
</reference>
<dbReference type="EMBL" id="JACBZA010000001">
    <property type="protein sequence ID" value="NYH85408.1"/>
    <property type="molecule type" value="Genomic_DNA"/>
</dbReference>
<dbReference type="RefSeq" id="WP_175542852.1">
    <property type="nucleotide sequence ID" value="NZ_FOOI01000029.1"/>
</dbReference>
<protein>
    <submittedName>
        <fullName evidence="2">Mu-like prophage protein gp46</fullName>
    </submittedName>
    <submittedName>
        <fullName evidence="1">Phage baseplate assembly protein W</fullName>
    </submittedName>
</protein>
<keyword evidence="4" id="KW-1185">Reference proteome</keyword>
<organism evidence="2 3">
    <name type="scientific">Actinopolymorpha cephalotaxi</name>
    <dbReference type="NCBI Taxonomy" id="504797"/>
    <lineage>
        <taxon>Bacteria</taxon>
        <taxon>Bacillati</taxon>
        <taxon>Actinomycetota</taxon>
        <taxon>Actinomycetes</taxon>
        <taxon>Propionibacteriales</taxon>
        <taxon>Actinopolymorphaceae</taxon>
        <taxon>Actinopolymorpha</taxon>
    </lineage>
</organism>
<dbReference type="InterPro" id="IPR020288">
    <property type="entry name" value="Sheath_initiator"/>
</dbReference>
<proteinExistence type="predicted"/>
<dbReference type="Gene3D" id="3.10.450.40">
    <property type="match status" value="1"/>
</dbReference>
<dbReference type="AlphaFoldDB" id="A0A1I3C5R2"/>
<dbReference type="Proteomes" id="UP000533017">
    <property type="component" value="Unassembled WGS sequence"/>
</dbReference>
<evidence type="ECO:0000313" key="2">
    <source>
        <dbReference type="EMBL" id="SFH69489.1"/>
    </source>
</evidence>
<gene>
    <name evidence="1" type="ORF">FHR37_004259</name>
    <name evidence="2" type="ORF">SAMN05421678_12919</name>
</gene>
<sequence>MSEVDERDFGVDLLLVPSGNEARDLSVAGTGGLQTAHGADAAVQALTMRLLVRRGELEPLGWPDYGSRLHELVGEPDVPRTRLWLAQYAREAVAADPRVREVEDVTVTTDRFQARITLRLLLQDRTQPVQLAVAVPLEAP</sequence>
<dbReference type="Proteomes" id="UP000199052">
    <property type="component" value="Unassembled WGS sequence"/>
</dbReference>
<dbReference type="STRING" id="504797.SAMN05421678_12919"/>
<evidence type="ECO:0000313" key="4">
    <source>
        <dbReference type="Proteomes" id="UP000533017"/>
    </source>
</evidence>
<dbReference type="SUPFAM" id="SSF160719">
    <property type="entry name" value="gpW/gp25-like"/>
    <property type="match status" value="1"/>
</dbReference>
<reference evidence="1 4" key="2">
    <citation type="submission" date="2020-07" db="EMBL/GenBank/DDBJ databases">
        <title>Sequencing the genomes of 1000 actinobacteria strains.</title>
        <authorList>
            <person name="Klenk H.-P."/>
        </authorList>
    </citation>
    <scope>NUCLEOTIDE SEQUENCE [LARGE SCALE GENOMIC DNA]</scope>
    <source>
        <strain evidence="1 4">DSM 45117</strain>
    </source>
</reference>
<evidence type="ECO:0000313" key="3">
    <source>
        <dbReference type="Proteomes" id="UP000199052"/>
    </source>
</evidence>
<dbReference type="Pfam" id="PF10934">
    <property type="entry name" value="Sheath_initiator"/>
    <property type="match status" value="1"/>
</dbReference>
<name>A0A1I3C5R2_9ACTN</name>